<protein>
    <recommendedName>
        <fullName evidence="1">diguanylate cyclase</fullName>
        <ecNumber evidence="1">2.7.7.65</ecNumber>
    </recommendedName>
</protein>
<dbReference type="PANTHER" id="PTHR45138">
    <property type="entry name" value="REGULATORY COMPONENTS OF SENSORY TRANSDUCTION SYSTEM"/>
    <property type="match status" value="1"/>
</dbReference>
<evidence type="ECO:0000256" key="3">
    <source>
        <dbReference type="SAM" id="Phobius"/>
    </source>
</evidence>
<feature type="domain" description="GGDEF" evidence="4">
    <location>
        <begin position="159"/>
        <end position="285"/>
    </location>
</feature>
<dbReference type="InterPro" id="IPR000160">
    <property type="entry name" value="GGDEF_dom"/>
</dbReference>
<accession>A0A8I0N0D5</accession>
<dbReference type="EMBL" id="AQHF01000034">
    <property type="protein sequence ID" value="MBE0349221.1"/>
    <property type="molecule type" value="Genomic_DNA"/>
</dbReference>
<evidence type="ECO:0000259" key="4">
    <source>
        <dbReference type="PROSITE" id="PS50887"/>
    </source>
</evidence>
<proteinExistence type="predicted"/>
<dbReference type="SUPFAM" id="SSF55073">
    <property type="entry name" value="Nucleotide cyclase"/>
    <property type="match status" value="1"/>
</dbReference>
<dbReference type="Proteomes" id="UP000660708">
    <property type="component" value="Unassembled WGS sequence"/>
</dbReference>
<reference evidence="5 6" key="1">
    <citation type="submission" date="2015-06" db="EMBL/GenBank/DDBJ databases">
        <title>Genome sequence of Pseudoalteromonas peptidolytica.</title>
        <authorList>
            <person name="Xie B.-B."/>
            <person name="Rong J.-C."/>
            <person name="Qin Q.-L."/>
            <person name="Zhang Y.-Z."/>
        </authorList>
    </citation>
    <scope>NUCLEOTIDE SEQUENCE [LARGE SCALE GENOMIC DNA]</scope>
    <source>
        <strain evidence="5 6">F12-50-A1</strain>
    </source>
</reference>
<dbReference type="PANTHER" id="PTHR45138:SF9">
    <property type="entry name" value="DIGUANYLATE CYCLASE DGCM-RELATED"/>
    <property type="match status" value="1"/>
</dbReference>
<sequence>MGLTLLAITATYHTSVPKPLADINLLDCLGEGGLALITLMWIVVTLLTRPKGLVTNLLFAGLSAMYVSMLWDFLDEMVIFTPPYLTSFEAIPACIGMILMSIAAHYWYKEQSIFNQTLMKKERFYRDHSITDFVTGLYSIEYMKNQISHELARLESEHCTFCLTMFDICNFAAFSRQHGLQKSNQLLRDTADMLSLSMRESDLLCRFAADKFVIIHPQTTQAQANAFAARATAFIARHANYHDDKNQPQFSAVRWSSIEIHNQQWEFESLMTNLVAALNRTKVAA</sequence>
<keyword evidence="3" id="KW-0472">Membrane</keyword>
<dbReference type="Pfam" id="PF00990">
    <property type="entry name" value="GGDEF"/>
    <property type="match status" value="1"/>
</dbReference>
<organism evidence="5 6">
    <name type="scientific">Pseudoalteromonas peptidolytica F12-50-A1</name>
    <dbReference type="NCBI Taxonomy" id="1315280"/>
    <lineage>
        <taxon>Bacteria</taxon>
        <taxon>Pseudomonadati</taxon>
        <taxon>Pseudomonadota</taxon>
        <taxon>Gammaproteobacteria</taxon>
        <taxon>Alteromonadales</taxon>
        <taxon>Pseudoalteromonadaceae</taxon>
        <taxon>Pseudoalteromonas</taxon>
    </lineage>
</organism>
<dbReference type="Gene3D" id="3.30.70.270">
    <property type="match status" value="1"/>
</dbReference>
<dbReference type="AlphaFoldDB" id="A0A8I0N0D5"/>
<comment type="catalytic activity">
    <reaction evidence="2">
        <text>2 GTP = 3',3'-c-di-GMP + 2 diphosphate</text>
        <dbReference type="Rhea" id="RHEA:24898"/>
        <dbReference type="ChEBI" id="CHEBI:33019"/>
        <dbReference type="ChEBI" id="CHEBI:37565"/>
        <dbReference type="ChEBI" id="CHEBI:58805"/>
        <dbReference type="EC" id="2.7.7.65"/>
    </reaction>
</comment>
<evidence type="ECO:0000256" key="1">
    <source>
        <dbReference type="ARBA" id="ARBA00012528"/>
    </source>
</evidence>
<keyword evidence="3" id="KW-0812">Transmembrane</keyword>
<dbReference type="RefSeq" id="WP_241651665.1">
    <property type="nucleotide sequence ID" value="NZ_AQHF01000034.1"/>
</dbReference>
<comment type="caution">
    <text evidence="5">The sequence shown here is derived from an EMBL/GenBank/DDBJ whole genome shotgun (WGS) entry which is preliminary data.</text>
</comment>
<dbReference type="NCBIfam" id="TIGR00254">
    <property type="entry name" value="GGDEF"/>
    <property type="match status" value="1"/>
</dbReference>
<dbReference type="GO" id="GO:0052621">
    <property type="term" value="F:diguanylate cyclase activity"/>
    <property type="evidence" value="ECO:0007669"/>
    <property type="project" value="UniProtKB-EC"/>
</dbReference>
<dbReference type="SMART" id="SM00267">
    <property type="entry name" value="GGDEF"/>
    <property type="match status" value="1"/>
</dbReference>
<evidence type="ECO:0000313" key="6">
    <source>
        <dbReference type="Proteomes" id="UP000660708"/>
    </source>
</evidence>
<evidence type="ECO:0000313" key="5">
    <source>
        <dbReference type="EMBL" id="MBE0349221.1"/>
    </source>
</evidence>
<feature type="transmembrane region" description="Helical" evidence="3">
    <location>
        <begin position="90"/>
        <end position="108"/>
    </location>
</feature>
<feature type="transmembrane region" description="Helical" evidence="3">
    <location>
        <begin position="53"/>
        <end position="70"/>
    </location>
</feature>
<dbReference type="PROSITE" id="PS50887">
    <property type="entry name" value="GGDEF"/>
    <property type="match status" value="1"/>
</dbReference>
<dbReference type="EC" id="2.7.7.65" evidence="1"/>
<keyword evidence="3" id="KW-1133">Transmembrane helix</keyword>
<name>A0A8I0N0D5_9GAMM</name>
<dbReference type="InterPro" id="IPR043128">
    <property type="entry name" value="Rev_trsase/Diguanyl_cyclase"/>
</dbReference>
<dbReference type="InterPro" id="IPR050469">
    <property type="entry name" value="Diguanylate_Cyclase"/>
</dbReference>
<gene>
    <name evidence="5" type="ORF">PPEP_b1176</name>
</gene>
<evidence type="ECO:0000256" key="2">
    <source>
        <dbReference type="ARBA" id="ARBA00034247"/>
    </source>
</evidence>
<dbReference type="InterPro" id="IPR029787">
    <property type="entry name" value="Nucleotide_cyclase"/>
</dbReference>
<keyword evidence="6" id="KW-1185">Reference proteome</keyword>
<feature type="transmembrane region" description="Helical" evidence="3">
    <location>
        <begin position="23"/>
        <end position="46"/>
    </location>
</feature>